<dbReference type="Gene3D" id="1.25.40.10">
    <property type="entry name" value="Tetratricopeptide repeat domain"/>
    <property type="match status" value="1"/>
</dbReference>
<accession>A0A5B8UZG5</accession>
<sequence length="426" mass="49180">MIAHKLKDLISRGILLFCLFWACHTYANINAIDFQKVHNPTNLNSSIAFLKENLGLYDHWTQNWTYRIPKAAAIKNLSDLYDGLDQIPQKNIEEYLLLGDIAHYIYNMESEPYYQKALDNYQKAIQLNPNDYRPYWFLANHYALSDQSTLAIKTYQKVFEYSEAKKSPYFWFDYSAACFTSGMRSTGLFALQQSYKLQPSEHILALYDKLSTTVKVPNPDSTIGLKEEWTLIGRQNNKISFLNRIVGIKVTIDSTWGFGPGEFKNGIGYMTFKPNTIISKVNNQGIDYSLLVLAQVPKQGQSLSDFLSIYLAQYTDRKPADITLKYKNSVAFEIRKPDIYQNIGGGHMYAIGVERDEPDYPGMDLENVQRITDKDPGKVRYYNINSQYTRLKGKIYYLILLDSCEYIHDESLAVFKDFLENGLFIE</sequence>
<reference evidence="1 2" key="1">
    <citation type="journal article" date="2017" name="Curr. Microbiol.">
        <title>Mucilaginibacter ginsenosidivorans sp. nov., Isolated from Soil of Ginseng Field.</title>
        <authorList>
            <person name="Kim M.M."/>
            <person name="Siddiqi M.Z."/>
            <person name="Im W.T."/>
        </authorList>
    </citation>
    <scope>NUCLEOTIDE SEQUENCE [LARGE SCALE GENOMIC DNA]</scope>
    <source>
        <strain evidence="1 2">Gsoil 3017</strain>
    </source>
</reference>
<dbReference type="RefSeq" id="WP_147033441.1">
    <property type="nucleotide sequence ID" value="NZ_CP042436.1"/>
</dbReference>
<name>A0A5B8UZG5_9SPHI</name>
<dbReference type="SUPFAM" id="SSF48452">
    <property type="entry name" value="TPR-like"/>
    <property type="match status" value="1"/>
</dbReference>
<dbReference type="OrthoDB" id="790633at2"/>
<dbReference type="EMBL" id="CP042436">
    <property type="protein sequence ID" value="QEC64607.1"/>
    <property type="molecule type" value="Genomic_DNA"/>
</dbReference>
<evidence type="ECO:0000313" key="2">
    <source>
        <dbReference type="Proteomes" id="UP000321479"/>
    </source>
</evidence>
<gene>
    <name evidence="1" type="ORF">FRZ54_19210</name>
</gene>
<keyword evidence="2" id="KW-1185">Reference proteome</keyword>
<dbReference type="Proteomes" id="UP000321479">
    <property type="component" value="Chromosome"/>
</dbReference>
<dbReference type="AlphaFoldDB" id="A0A5B8UZG5"/>
<protein>
    <submittedName>
        <fullName evidence="1">Uncharacterized protein</fullName>
    </submittedName>
</protein>
<proteinExistence type="predicted"/>
<dbReference type="KEGG" id="mgin:FRZ54_19210"/>
<organism evidence="1 2">
    <name type="scientific">Mucilaginibacter ginsenosidivorans</name>
    <dbReference type="NCBI Taxonomy" id="398053"/>
    <lineage>
        <taxon>Bacteria</taxon>
        <taxon>Pseudomonadati</taxon>
        <taxon>Bacteroidota</taxon>
        <taxon>Sphingobacteriia</taxon>
        <taxon>Sphingobacteriales</taxon>
        <taxon>Sphingobacteriaceae</taxon>
        <taxon>Mucilaginibacter</taxon>
    </lineage>
</organism>
<evidence type="ECO:0000313" key="1">
    <source>
        <dbReference type="EMBL" id="QEC64607.1"/>
    </source>
</evidence>
<dbReference type="InterPro" id="IPR011990">
    <property type="entry name" value="TPR-like_helical_dom_sf"/>
</dbReference>